<evidence type="ECO:0000313" key="2">
    <source>
        <dbReference type="EMBL" id="CEI72675.1"/>
    </source>
</evidence>
<dbReference type="KEGG" id="rhom:FRIFI_1136"/>
<proteinExistence type="predicted"/>
<dbReference type="Pfam" id="PF12638">
    <property type="entry name" value="Staygreen"/>
    <property type="match status" value="1"/>
</dbReference>
<protein>
    <submittedName>
        <fullName evidence="2">Staygreen protein</fullName>
    </submittedName>
</protein>
<evidence type="ECO:0000313" key="3">
    <source>
        <dbReference type="Proteomes" id="UP000245695"/>
    </source>
</evidence>
<dbReference type="InterPro" id="IPR024438">
    <property type="entry name" value="Staygreen"/>
</dbReference>
<evidence type="ECO:0000259" key="1">
    <source>
        <dbReference type="Pfam" id="PF12638"/>
    </source>
</evidence>
<sequence>MRNLNLSKVNVVIEPPYTATSPIRFRRYNILHLDNPREVNLSISPYFYNLDLYTTSTNLIYSQWYFIYGDRYQITFAVFVGDYPYDVAKYRSEKFLELLPMSISAVANGDKGLLEANPSLYEAPVYVRFISSYPQFNKIVPYKFIKDYIDDKVDVSVK</sequence>
<dbReference type="AlphaFoldDB" id="A0A2P2BQQ5"/>
<keyword evidence="3" id="KW-1185">Reference proteome</keyword>
<organism evidence="2 3">
    <name type="scientific">Romboutsia hominis</name>
    <dbReference type="NCBI Taxonomy" id="1507512"/>
    <lineage>
        <taxon>Bacteria</taxon>
        <taxon>Bacillati</taxon>
        <taxon>Bacillota</taxon>
        <taxon>Clostridia</taxon>
        <taxon>Peptostreptococcales</taxon>
        <taxon>Peptostreptococcaceae</taxon>
        <taxon>Romboutsia</taxon>
    </lineage>
</organism>
<gene>
    <name evidence="2" type="ORF">FRIFI_1136</name>
</gene>
<accession>A0A2P2BQQ5</accession>
<dbReference type="EMBL" id="LN650648">
    <property type="protein sequence ID" value="CEI72675.1"/>
    <property type="molecule type" value="Genomic_DNA"/>
</dbReference>
<dbReference type="RefSeq" id="WP_166505275.1">
    <property type="nucleotide sequence ID" value="NZ_LN650648.1"/>
</dbReference>
<feature type="domain" description="Staygreen protein" evidence="1">
    <location>
        <begin position="4"/>
        <end position="148"/>
    </location>
</feature>
<reference evidence="2 3" key="1">
    <citation type="submission" date="2014-09" db="EMBL/GenBank/DDBJ databases">
        <authorList>
            <person name="Hornung B.V."/>
        </authorList>
    </citation>
    <scope>NUCLEOTIDE SEQUENCE [LARGE SCALE GENOMIC DNA]</scope>
    <source>
        <strain evidence="2 3">FRIFI</strain>
    </source>
</reference>
<dbReference type="Proteomes" id="UP000245695">
    <property type="component" value="Chromosome 1"/>
</dbReference>
<name>A0A2P2BQQ5_9FIRM</name>